<evidence type="ECO:0000256" key="6">
    <source>
        <dbReference type="ARBA" id="ARBA00022989"/>
    </source>
</evidence>
<dbReference type="InterPro" id="IPR018108">
    <property type="entry name" value="MCP_transmembrane"/>
</dbReference>
<evidence type="ECO:0000256" key="1">
    <source>
        <dbReference type="ARBA" id="ARBA00004141"/>
    </source>
</evidence>
<evidence type="ECO:0000256" key="8">
    <source>
        <dbReference type="PROSITE-ProRule" id="PRU00282"/>
    </source>
</evidence>
<dbReference type="PANTHER" id="PTHR45618">
    <property type="entry name" value="MITOCHONDRIAL DICARBOXYLATE CARRIER-RELATED"/>
    <property type="match status" value="1"/>
</dbReference>
<evidence type="ECO:0000256" key="2">
    <source>
        <dbReference type="ARBA" id="ARBA00006375"/>
    </source>
</evidence>
<dbReference type="EMBL" id="CM017876">
    <property type="protein sequence ID" value="KAG1342284.1"/>
    <property type="molecule type" value="Genomic_DNA"/>
</dbReference>
<keyword evidence="4 8" id="KW-0812">Transmembrane</keyword>
<evidence type="ECO:0000256" key="3">
    <source>
        <dbReference type="ARBA" id="ARBA00022448"/>
    </source>
</evidence>
<evidence type="ECO:0000313" key="10">
    <source>
        <dbReference type="EMBL" id="KAG1342284.1"/>
    </source>
</evidence>
<dbReference type="InterPro" id="IPR023395">
    <property type="entry name" value="MCP_dom_sf"/>
</dbReference>
<comment type="subcellular location">
    <subcellularLocation>
        <location evidence="1">Membrane</location>
        <topology evidence="1">Multi-pass membrane protein</topology>
    </subcellularLocation>
</comment>
<dbReference type="OrthoDB" id="6703404at2759"/>
<organism evidence="10 11">
    <name type="scientific">Cocos nucifera</name>
    <name type="common">Coconut palm</name>
    <dbReference type="NCBI Taxonomy" id="13894"/>
    <lineage>
        <taxon>Eukaryota</taxon>
        <taxon>Viridiplantae</taxon>
        <taxon>Streptophyta</taxon>
        <taxon>Embryophyta</taxon>
        <taxon>Tracheophyta</taxon>
        <taxon>Spermatophyta</taxon>
        <taxon>Magnoliopsida</taxon>
        <taxon>Liliopsida</taxon>
        <taxon>Arecaceae</taxon>
        <taxon>Arecoideae</taxon>
        <taxon>Cocoseae</taxon>
        <taxon>Attaleinae</taxon>
        <taxon>Cocos</taxon>
    </lineage>
</organism>
<dbReference type="AlphaFoldDB" id="A0A8K0N1K1"/>
<dbReference type="Pfam" id="PF00153">
    <property type="entry name" value="Mito_carr"/>
    <property type="match status" value="1"/>
</dbReference>
<feature type="repeat" description="Solcar" evidence="8">
    <location>
        <begin position="14"/>
        <end position="101"/>
    </location>
</feature>
<evidence type="ECO:0000256" key="9">
    <source>
        <dbReference type="RuleBase" id="RU000488"/>
    </source>
</evidence>
<comment type="caution">
    <text evidence="10">The sequence shown here is derived from an EMBL/GenBank/DDBJ whole genome shotgun (WGS) entry which is preliminary data.</text>
</comment>
<comment type="similarity">
    <text evidence="2 9">Belongs to the mitochondrial carrier (TC 2.A.29) family.</text>
</comment>
<keyword evidence="3 9" id="KW-0813">Transport</keyword>
<evidence type="ECO:0000256" key="4">
    <source>
        <dbReference type="ARBA" id="ARBA00022692"/>
    </source>
</evidence>
<keyword evidence="6" id="KW-1133">Transmembrane helix</keyword>
<proteinExistence type="inferred from homology"/>
<keyword evidence="7 8" id="KW-0472">Membrane</keyword>
<keyword evidence="11" id="KW-1185">Reference proteome</keyword>
<dbReference type="InterPro" id="IPR050391">
    <property type="entry name" value="Mito_Metabolite_Transporter"/>
</dbReference>
<evidence type="ECO:0000313" key="11">
    <source>
        <dbReference type="Proteomes" id="UP000797356"/>
    </source>
</evidence>
<dbReference type="PROSITE" id="PS50920">
    <property type="entry name" value="SOLCAR"/>
    <property type="match status" value="1"/>
</dbReference>
<evidence type="ECO:0000256" key="7">
    <source>
        <dbReference type="ARBA" id="ARBA00023136"/>
    </source>
</evidence>
<reference evidence="10" key="2">
    <citation type="submission" date="2019-07" db="EMBL/GenBank/DDBJ databases">
        <authorList>
            <person name="Yang Y."/>
            <person name="Bocs S."/>
            <person name="Baudouin L."/>
        </authorList>
    </citation>
    <scope>NUCLEOTIDE SEQUENCE</scope>
    <source>
        <tissue evidence="10">Spear leaf of Hainan Tall coconut</tissue>
    </source>
</reference>
<dbReference type="SUPFAM" id="SSF103506">
    <property type="entry name" value="Mitochondrial carrier"/>
    <property type="match status" value="1"/>
</dbReference>
<gene>
    <name evidence="10" type="ORF">COCNU_05G005130</name>
</gene>
<dbReference type="Gene3D" id="1.50.40.10">
    <property type="entry name" value="Mitochondrial carrier domain"/>
    <property type="match status" value="1"/>
</dbReference>
<dbReference type="Proteomes" id="UP000797356">
    <property type="component" value="Chromosome 5"/>
</dbReference>
<reference evidence="10" key="1">
    <citation type="journal article" date="2017" name="Gigascience">
        <title>The genome draft of coconut (Cocos nucifera).</title>
        <authorList>
            <person name="Xiao Y."/>
            <person name="Xu P."/>
            <person name="Fan H."/>
            <person name="Baudouin L."/>
            <person name="Xia W."/>
            <person name="Bocs S."/>
            <person name="Xu J."/>
            <person name="Li Q."/>
            <person name="Guo A."/>
            <person name="Zhou L."/>
            <person name="Li J."/>
            <person name="Wu Y."/>
            <person name="Ma Z."/>
            <person name="Armero A."/>
            <person name="Issali A.E."/>
            <person name="Liu N."/>
            <person name="Peng M."/>
            <person name="Yang Y."/>
        </authorList>
    </citation>
    <scope>NUCLEOTIDE SEQUENCE</scope>
    <source>
        <tissue evidence="10">Spear leaf of Hainan Tall coconut</tissue>
    </source>
</reference>
<protein>
    <submittedName>
        <fullName evidence="10">Putative Mitochondrial uncoupling protein 4</fullName>
    </submittedName>
</protein>
<keyword evidence="5" id="KW-0677">Repeat</keyword>
<accession>A0A8K0N1K1</accession>
<sequence>MGLKGFVEGETLLIKVHMQLQGETLNSAVSTRRPALAFHTNATATVTLPPRHPRPGPLAVGAHILRSKGPAALFSGVSATALRQTLYSTTRMGLYDILKKKWSPAGHGGALPLHRKITAGFVAGGIGAAVGNPTNVAMVRMQADGRLPAELQERSGGDRADGEE</sequence>
<dbReference type="GO" id="GO:0016020">
    <property type="term" value="C:membrane"/>
    <property type="evidence" value="ECO:0007669"/>
    <property type="project" value="UniProtKB-SubCell"/>
</dbReference>
<evidence type="ECO:0000256" key="5">
    <source>
        <dbReference type="ARBA" id="ARBA00022737"/>
    </source>
</evidence>
<name>A0A8K0N1K1_COCNU</name>